<feature type="region of interest" description="Disordered" evidence="6">
    <location>
        <begin position="1115"/>
        <end position="1137"/>
    </location>
</feature>
<keyword evidence="3" id="KW-0597">Phosphoprotein</keyword>
<sequence length="1550" mass="174919">MAADPKPDWLSCLPSSWSYGVTRDGRIFFINEEAKSTTWLHPVTGEAVITGHRKTPDLPTGWEEGYTFEGARCFINHNERKVTCKHPVSGVPSQDNCIFVVNEQSAPQASSEQSSSSDKKERPMSTMSEASNYTGGSDYSTFPGSPATTVTTATSTSTSSTRPSRSFKKVHNFGKRSNSIKRNPNAPVVKSNWLYKQDSTGMKLWKKRWFVLCDMCLFYYRDEKEDNILGSILLPSFHISMLSVDDHISRKYAFKASHPNMRTYYFCTDAAKEMESWMKVMTDTALVHTEPVRRLDKLKVDQRTPQELNNLLNHRVLTRPEIQNNERNREPVRQHSLSRVDDKRQRDPEKHNGQREREYYTLQRDGERYSLKRDGVRYMLQTDGERYLLHNDGEKCMLRKDGEKSLLQKDGEVYATHKDLEKYAVQHVDGKCSVTPAEDKYAPTKDGEKYLLKKDGEKYALQKIGERHTLQKEGHRYVPQREVKRQLSLKETERYGIMREMDSRYGTMQVVDKYGTLKAVKKYSTLREGDRYATLRDAGKYATVRGEKYAFQRDLSAERPLTKINSIKLQPAQAAAIAAAVSASRQGQANLNVQMPAQVNGSGSAVGEQPGECSPGEVDSSLARGPGKSPASVQEPERGLSRTNSMQQLEHWVRTHRTRGQDDDSRSVTSYQTLPRNMPSHRAQIVPRYPEGYRTLPRNSMMRPDSICSAAGSVYDRALRPASTSTITTADKRRSMRDDTMWQLYEWQQRQAFSRQSLAQPTAVGHYGTLPSTKTMGNISEHAVAHSIPTSPSHGSLAPYSTFSAPRQQVAHNPSSSHSEVSSPVLREDMTQDHWHRTHLTKHCYQPDRRSIAVGLPPQSITPQTLQGKTPEELTLLLIKLRRQQAELTSLREHTVAQLMALGLEGPNAKTDVLSHHLQRNLIYLDSQTKENEPLIFMIHTMIENSAPRPQLYQQTSPDDFIDGSFIQHTEEPDIDTKLSRLCEQDKEVRMQEEKLQQLHREKHTLETALLSASQELSEQSGSNAAASQSLVQQRDVLQNGLLSTCRELSRVTTELERSWREYDMMGADVTLAKSNLLEQLEALGSPQTEPPSQRHIQIQKELWRIQDVMEALTKNKPQRSTDSTGLPGSKPLSSLQKDEAVTLLPLSSLKEGHSVPPRPPLPQYCDSPEHPPHVPPHHSHPGGRLPPHMHRPEDRKASARNGVHSQAPDYRLYKSEPELTTVKEEGDEANGGEDRTESSAESKDTSASTAPLYPVGIIPTRAKSPMSPPESSTVLSYVTLRKTKKPESRSDRPRSAVDQTGFGERDMGRTRMSVEEQLERMRRNQQASSLREKKRETPSRSPSFSKDNPLIIQQSRVQAEGACADPVELEAALQQLKVAHMEQSRTAAEAGGTHTERAPQEVQRVEEVNNECEEVQRDGDVTLQSVKEPQAEASSRDTEPCERQRAVIVDLDTEVVNLQPFEDEESREQDLTSSPTNTTTENSFQTPEPETPSPEPRDEEPDVTQQTTREELEKRLDSSNQLTADAKKPNNNNNNMLASQTFTLVSSDT</sequence>
<evidence type="ECO:0000313" key="9">
    <source>
        <dbReference type="EMBL" id="KAK9525384.1"/>
    </source>
</evidence>
<feature type="compositionally biased region" description="Basic and acidic residues" evidence="6">
    <location>
        <begin position="1233"/>
        <end position="1245"/>
    </location>
</feature>
<feature type="compositionally biased region" description="Polar residues" evidence="6">
    <location>
        <begin position="1340"/>
        <end position="1354"/>
    </location>
</feature>
<dbReference type="InterPro" id="IPR001202">
    <property type="entry name" value="WW_dom"/>
</dbReference>
<evidence type="ECO:0000313" key="10">
    <source>
        <dbReference type="Proteomes" id="UP001488805"/>
    </source>
</evidence>
<dbReference type="CDD" id="cd00201">
    <property type="entry name" value="WW"/>
    <property type="match status" value="1"/>
</dbReference>
<dbReference type="InterPro" id="IPR057971">
    <property type="entry name" value="PKHA4-7_TBCA"/>
</dbReference>
<feature type="coiled-coil region" evidence="5">
    <location>
        <begin position="989"/>
        <end position="1016"/>
    </location>
</feature>
<feature type="compositionally biased region" description="Basic and acidic residues" evidence="6">
    <location>
        <begin position="1286"/>
        <end position="1296"/>
    </location>
</feature>
<feature type="region of interest" description="Disordered" evidence="6">
    <location>
        <begin position="1382"/>
        <end position="1550"/>
    </location>
</feature>
<feature type="compositionally biased region" description="Basic and acidic residues" evidence="6">
    <location>
        <begin position="1304"/>
        <end position="1323"/>
    </location>
</feature>
<dbReference type="FunFam" id="2.20.70.10:FF:000027">
    <property type="entry name" value="pleckstrin homology domain-containing family A member 5 isoform X1"/>
    <property type="match status" value="1"/>
</dbReference>
<feature type="region of interest" description="Disordered" evidence="6">
    <location>
        <begin position="600"/>
        <end position="647"/>
    </location>
</feature>
<comment type="caution">
    <text evidence="9">The sequence shown here is derived from an EMBL/GenBank/DDBJ whole genome shotgun (WGS) entry which is preliminary data.</text>
</comment>
<feature type="domain" description="WW" evidence="8">
    <location>
        <begin position="11"/>
        <end position="44"/>
    </location>
</feature>
<dbReference type="Gene3D" id="2.30.29.30">
    <property type="entry name" value="Pleckstrin-homology domain (PH domain)/Phosphotyrosine-binding domain (PTB)"/>
    <property type="match status" value="1"/>
</dbReference>
<dbReference type="SMART" id="SM00456">
    <property type="entry name" value="WW"/>
    <property type="match status" value="2"/>
</dbReference>
<feature type="region of interest" description="Disordered" evidence="6">
    <location>
        <begin position="104"/>
        <end position="168"/>
    </location>
</feature>
<dbReference type="CDD" id="cd13248">
    <property type="entry name" value="PH_PEPP1_2_3"/>
    <property type="match status" value="1"/>
</dbReference>
<accession>A0AAW1EVR8</accession>
<reference evidence="9 10" key="1">
    <citation type="journal article" date="2024" name="Genome Biol. Evol.">
        <title>Chromosome-level genome assembly of the viviparous eelpout Zoarces viviparus.</title>
        <authorList>
            <person name="Fuhrmann N."/>
            <person name="Brasseur M.V."/>
            <person name="Bakowski C.E."/>
            <person name="Podsiadlowski L."/>
            <person name="Prost S."/>
            <person name="Krehenwinkel H."/>
            <person name="Mayer C."/>
        </authorList>
    </citation>
    <scope>NUCLEOTIDE SEQUENCE [LARGE SCALE GENOMIC DNA]</scope>
    <source>
        <strain evidence="9">NO-MEL_2022_Ind0_liver</strain>
    </source>
</reference>
<dbReference type="GO" id="GO:0070273">
    <property type="term" value="F:phosphatidylinositol-4-phosphate binding"/>
    <property type="evidence" value="ECO:0007669"/>
    <property type="project" value="TreeGrafter"/>
</dbReference>
<feature type="compositionally biased region" description="Basic and acidic residues" evidence="6">
    <location>
        <begin position="1212"/>
        <end position="1225"/>
    </location>
</feature>
<keyword evidence="2" id="KW-0963">Cytoplasm</keyword>
<dbReference type="PANTHER" id="PTHR12752:SF3">
    <property type="entry name" value="PLECKSTRIN HOMOLOGY DOMAIN-CONTAINING FAMILY A MEMBER 5"/>
    <property type="match status" value="1"/>
</dbReference>
<feature type="compositionally biased region" description="Basic and acidic residues" evidence="6">
    <location>
        <begin position="1509"/>
        <end position="1518"/>
    </location>
</feature>
<dbReference type="FunFam" id="2.30.29.30:FF:000083">
    <property type="entry name" value="Pleckstrin homology domain-containing family A member 5"/>
    <property type="match status" value="1"/>
</dbReference>
<feature type="compositionally biased region" description="Polar residues" evidence="6">
    <location>
        <begin position="1119"/>
        <end position="1136"/>
    </location>
</feature>
<dbReference type="Pfam" id="PF00169">
    <property type="entry name" value="PH"/>
    <property type="match status" value="1"/>
</dbReference>
<dbReference type="GO" id="GO:0010314">
    <property type="term" value="F:phosphatidylinositol-5-phosphate binding"/>
    <property type="evidence" value="ECO:0007669"/>
    <property type="project" value="TreeGrafter"/>
</dbReference>
<organism evidence="9 10">
    <name type="scientific">Zoarces viviparus</name>
    <name type="common">Viviparous eelpout</name>
    <name type="synonym">Blennius viviparus</name>
    <dbReference type="NCBI Taxonomy" id="48416"/>
    <lineage>
        <taxon>Eukaryota</taxon>
        <taxon>Metazoa</taxon>
        <taxon>Chordata</taxon>
        <taxon>Craniata</taxon>
        <taxon>Vertebrata</taxon>
        <taxon>Euteleostomi</taxon>
        <taxon>Actinopterygii</taxon>
        <taxon>Neopterygii</taxon>
        <taxon>Teleostei</taxon>
        <taxon>Neoteleostei</taxon>
        <taxon>Acanthomorphata</taxon>
        <taxon>Eupercaria</taxon>
        <taxon>Perciformes</taxon>
        <taxon>Cottioidei</taxon>
        <taxon>Zoarcales</taxon>
        <taxon>Zoarcidae</taxon>
        <taxon>Zoarcinae</taxon>
        <taxon>Zoarces</taxon>
    </lineage>
</organism>
<dbReference type="PANTHER" id="PTHR12752">
    <property type="entry name" value="PHOSPHOINOSITOL 3-PHOSPHATE-BINDING PROTEIN"/>
    <property type="match status" value="1"/>
</dbReference>
<dbReference type="PROSITE" id="PS01159">
    <property type="entry name" value="WW_DOMAIN_1"/>
    <property type="match status" value="1"/>
</dbReference>
<evidence type="ECO:0000259" key="7">
    <source>
        <dbReference type="PROSITE" id="PS50003"/>
    </source>
</evidence>
<dbReference type="Gene3D" id="2.20.70.10">
    <property type="match status" value="2"/>
</dbReference>
<feature type="compositionally biased region" description="Basic and acidic residues" evidence="6">
    <location>
        <begin position="324"/>
        <end position="359"/>
    </location>
</feature>
<feature type="region of interest" description="Disordered" evidence="6">
    <location>
        <begin position="1149"/>
        <end position="1354"/>
    </location>
</feature>
<dbReference type="InterPro" id="IPR036020">
    <property type="entry name" value="WW_dom_sf"/>
</dbReference>
<feature type="region of interest" description="Disordered" evidence="6">
    <location>
        <begin position="314"/>
        <end position="359"/>
    </location>
</feature>
<evidence type="ECO:0000256" key="5">
    <source>
        <dbReference type="SAM" id="Coils"/>
    </source>
</evidence>
<dbReference type="InterPro" id="IPR040392">
    <property type="entry name" value="PKHA4-7_PH"/>
</dbReference>
<keyword evidence="4" id="KW-0677">Repeat</keyword>
<evidence type="ECO:0000256" key="4">
    <source>
        <dbReference type="ARBA" id="ARBA00022737"/>
    </source>
</evidence>
<protein>
    <recommendedName>
        <fullName evidence="11">Pleckstrin homology domain-containing family A member 5-like</fullName>
    </recommendedName>
</protein>
<dbReference type="SMART" id="SM00233">
    <property type="entry name" value="PH"/>
    <property type="match status" value="1"/>
</dbReference>
<dbReference type="GO" id="GO:0032266">
    <property type="term" value="F:phosphatidylinositol-3-phosphate binding"/>
    <property type="evidence" value="ECO:0007669"/>
    <property type="project" value="TreeGrafter"/>
</dbReference>
<feature type="compositionally biased region" description="Basic and acidic residues" evidence="6">
    <location>
        <begin position="1435"/>
        <end position="1446"/>
    </location>
</feature>
<evidence type="ECO:0000256" key="3">
    <source>
        <dbReference type="ARBA" id="ARBA00022553"/>
    </source>
</evidence>
<dbReference type="SUPFAM" id="SSF50729">
    <property type="entry name" value="PH domain-like"/>
    <property type="match status" value="1"/>
</dbReference>
<dbReference type="PROSITE" id="PS50003">
    <property type="entry name" value="PH_DOMAIN"/>
    <property type="match status" value="1"/>
</dbReference>
<feature type="compositionally biased region" description="Polar residues" evidence="6">
    <location>
        <begin position="1537"/>
        <end position="1550"/>
    </location>
</feature>
<feature type="domain" description="PH" evidence="7">
    <location>
        <begin position="187"/>
        <end position="286"/>
    </location>
</feature>
<feature type="compositionally biased region" description="Low complexity" evidence="6">
    <location>
        <begin position="1473"/>
        <end position="1484"/>
    </location>
</feature>
<evidence type="ECO:0000256" key="2">
    <source>
        <dbReference type="ARBA" id="ARBA00022490"/>
    </source>
</evidence>
<name>A0AAW1EVR8_ZOAVI</name>
<comment type="subcellular location">
    <subcellularLocation>
        <location evidence="1">Cytoplasm</location>
    </subcellularLocation>
</comment>
<dbReference type="GO" id="GO:0005829">
    <property type="term" value="C:cytosol"/>
    <property type="evidence" value="ECO:0007669"/>
    <property type="project" value="TreeGrafter"/>
</dbReference>
<feature type="compositionally biased region" description="Low complexity" evidence="6">
    <location>
        <begin position="104"/>
        <end position="116"/>
    </location>
</feature>
<dbReference type="InterPro" id="IPR001849">
    <property type="entry name" value="PH_domain"/>
</dbReference>
<dbReference type="EMBL" id="JBCEZU010000134">
    <property type="protein sequence ID" value="KAK9525384.1"/>
    <property type="molecule type" value="Genomic_DNA"/>
</dbReference>
<keyword evidence="10" id="KW-1185">Reference proteome</keyword>
<feature type="compositionally biased region" description="Polar residues" evidence="6">
    <location>
        <begin position="125"/>
        <end position="143"/>
    </location>
</feature>
<dbReference type="Pfam" id="PF25541">
    <property type="entry name" value="TBCA_PH"/>
    <property type="match status" value="1"/>
</dbReference>
<evidence type="ECO:0000256" key="1">
    <source>
        <dbReference type="ARBA" id="ARBA00004496"/>
    </source>
</evidence>
<feature type="compositionally biased region" description="Basic and acidic residues" evidence="6">
    <location>
        <begin position="1395"/>
        <end position="1408"/>
    </location>
</feature>
<dbReference type="SUPFAM" id="SSF51045">
    <property type="entry name" value="WW domain"/>
    <property type="match status" value="2"/>
</dbReference>
<proteinExistence type="predicted"/>
<dbReference type="Proteomes" id="UP001488805">
    <property type="component" value="Unassembled WGS sequence"/>
</dbReference>
<evidence type="ECO:0000256" key="6">
    <source>
        <dbReference type="SAM" id="MobiDB-lite"/>
    </source>
</evidence>
<feature type="compositionally biased region" description="Low complexity" evidence="6">
    <location>
        <begin position="145"/>
        <end position="164"/>
    </location>
</feature>
<feature type="domain" description="WW" evidence="8">
    <location>
        <begin position="56"/>
        <end position="89"/>
    </location>
</feature>
<dbReference type="InterPro" id="IPR011993">
    <property type="entry name" value="PH-like_dom_sf"/>
</dbReference>
<dbReference type="PROSITE" id="PS50020">
    <property type="entry name" value="WW_DOMAIN_2"/>
    <property type="match status" value="2"/>
</dbReference>
<evidence type="ECO:0000259" key="8">
    <source>
        <dbReference type="PROSITE" id="PS50020"/>
    </source>
</evidence>
<evidence type="ECO:0008006" key="11">
    <source>
        <dbReference type="Google" id="ProtNLM"/>
    </source>
</evidence>
<keyword evidence="5" id="KW-0175">Coiled coil</keyword>
<dbReference type="GO" id="GO:0080025">
    <property type="term" value="F:phosphatidylinositol-3,5-bisphosphate binding"/>
    <property type="evidence" value="ECO:0007669"/>
    <property type="project" value="TreeGrafter"/>
</dbReference>
<gene>
    <name evidence="9" type="ORF">VZT92_016098</name>
</gene>